<dbReference type="InterPro" id="IPR007409">
    <property type="entry name" value="Restrct_endonuc_type1_HsdR_N"/>
</dbReference>
<feature type="domain" description="Helicase C-terminal" evidence="4">
    <location>
        <begin position="636"/>
        <end position="786"/>
    </location>
</feature>
<name>B3G226_PSEAI</name>
<dbReference type="PROSITE" id="PS51194">
    <property type="entry name" value="HELICASE_CTER"/>
    <property type="match status" value="1"/>
</dbReference>
<dbReference type="CDD" id="cd18799">
    <property type="entry name" value="SF2_C_EcoAI-like"/>
    <property type="match status" value="1"/>
</dbReference>
<dbReference type="PROSITE" id="PS51192">
    <property type="entry name" value="HELICASE_ATP_BIND_1"/>
    <property type="match status" value="1"/>
</dbReference>
<gene>
    <name evidence="5" type="ORF">PACL_0300</name>
</gene>
<organism evidence="5">
    <name type="scientific">Pseudomonas aeruginosa</name>
    <dbReference type="NCBI Taxonomy" id="287"/>
    <lineage>
        <taxon>Bacteria</taxon>
        <taxon>Pseudomonadati</taxon>
        <taxon>Pseudomonadota</taxon>
        <taxon>Gammaproteobacteria</taxon>
        <taxon>Pseudomonadales</taxon>
        <taxon>Pseudomonadaceae</taxon>
        <taxon>Pseudomonas</taxon>
    </lineage>
</organism>
<evidence type="ECO:0000313" key="5">
    <source>
        <dbReference type="EMBL" id="ACD39088.1"/>
    </source>
</evidence>
<feature type="compositionally biased region" description="Basic and acidic residues" evidence="2">
    <location>
        <begin position="205"/>
        <end position="219"/>
    </location>
</feature>
<dbReference type="InterPro" id="IPR050742">
    <property type="entry name" value="Helicase_Restrict-Modif_Enz"/>
</dbReference>
<feature type="coiled-coil region" evidence="1">
    <location>
        <begin position="170"/>
        <end position="204"/>
    </location>
</feature>
<dbReference type="Gene3D" id="3.90.1570.30">
    <property type="match status" value="1"/>
</dbReference>
<dbReference type="InterPro" id="IPR027417">
    <property type="entry name" value="P-loop_NTPase"/>
</dbReference>
<dbReference type="GO" id="GO:0003677">
    <property type="term" value="F:DNA binding"/>
    <property type="evidence" value="ECO:0007669"/>
    <property type="project" value="UniProtKB-KW"/>
</dbReference>
<protein>
    <submittedName>
        <fullName evidence="5">Type I site-specific restriction-modification system protein</fullName>
    </submittedName>
</protein>
<dbReference type="InterPro" id="IPR013670">
    <property type="entry name" value="EcoEI_R_C_dom"/>
</dbReference>
<dbReference type="InterPro" id="IPR014001">
    <property type="entry name" value="Helicase_ATP-bd"/>
</dbReference>
<evidence type="ECO:0000256" key="2">
    <source>
        <dbReference type="SAM" id="MobiDB-lite"/>
    </source>
</evidence>
<keyword evidence="1" id="KW-0175">Coiled coil</keyword>
<dbReference type="Gene3D" id="3.40.50.300">
    <property type="entry name" value="P-loop containing nucleotide triphosphate hydrolases"/>
    <property type="match status" value="2"/>
</dbReference>
<dbReference type="PANTHER" id="PTHR47396">
    <property type="entry name" value="TYPE I RESTRICTION ENZYME ECOKI R PROTEIN"/>
    <property type="match status" value="1"/>
</dbReference>
<dbReference type="GO" id="GO:0009035">
    <property type="term" value="F:type I site-specific deoxyribonuclease activity"/>
    <property type="evidence" value="ECO:0007669"/>
    <property type="project" value="UniProtKB-EC"/>
</dbReference>
<dbReference type="SUPFAM" id="SSF52540">
    <property type="entry name" value="P-loop containing nucleoside triphosphate hydrolases"/>
    <property type="match status" value="1"/>
</dbReference>
<dbReference type="GO" id="GO:0005829">
    <property type="term" value="C:cytosol"/>
    <property type="evidence" value="ECO:0007669"/>
    <property type="project" value="TreeGrafter"/>
</dbReference>
<feature type="domain" description="Helicase ATP-binding" evidence="3">
    <location>
        <begin position="396"/>
        <end position="548"/>
    </location>
</feature>
<reference evidence="5" key="1">
    <citation type="journal article" date="2008" name="Genomics">
        <title>Large-insert genome analysis technology detects structural variation in Pseudomonas aeruginosa clinical strains from cystic fibrosis patients.</title>
        <authorList>
            <person name="Hayden H.S."/>
            <person name="Gillett W."/>
            <person name="Saenphimmachak C."/>
            <person name="Lim R."/>
            <person name="Zhou Y."/>
            <person name="Jacobs M.A."/>
            <person name="Chang J."/>
            <person name="Rohmer L."/>
            <person name="D'Argenio D.A."/>
            <person name="Palmieri A."/>
            <person name="Levy R."/>
            <person name="Haugen E."/>
            <person name="Wong G.K."/>
            <person name="Brittnacher M.J."/>
            <person name="Burns J.L."/>
            <person name="Miller S.I."/>
            <person name="Olson M.V."/>
            <person name="Kaul R."/>
        </authorList>
    </citation>
    <scope>NUCLEOTIDE SEQUENCE</scope>
    <source>
        <strain evidence="5">PACS171b</strain>
    </source>
</reference>
<dbReference type="EMBL" id="EU595747">
    <property type="protein sequence ID" value="ACD39088.1"/>
    <property type="molecule type" value="Genomic_DNA"/>
</dbReference>
<dbReference type="InterPro" id="IPR006935">
    <property type="entry name" value="Helicase/UvrB_N"/>
</dbReference>
<dbReference type="PANTHER" id="PTHR47396:SF1">
    <property type="entry name" value="ATP-DEPENDENT HELICASE IRC3-RELATED"/>
    <property type="match status" value="1"/>
</dbReference>
<dbReference type="AlphaFoldDB" id="B3G226"/>
<evidence type="ECO:0000256" key="1">
    <source>
        <dbReference type="SAM" id="Coils"/>
    </source>
</evidence>
<dbReference type="GO" id="GO:0005524">
    <property type="term" value="F:ATP binding"/>
    <property type="evidence" value="ECO:0007669"/>
    <property type="project" value="UniProtKB-KW"/>
</dbReference>
<dbReference type="Pfam" id="PF08463">
    <property type="entry name" value="EcoEI_R_C"/>
    <property type="match status" value="1"/>
</dbReference>
<proteinExistence type="predicted"/>
<dbReference type="REBASE" id="34635">
    <property type="entry name" value="Pae171ORFCP"/>
</dbReference>
<dbReference type="CDD" id="cd18032">
    <property type="entry name" value="DEXHc_RE_I_III_res"/>
    <property type="match status" value="1"/>
</dbReference>
<dbReference type="Pfam" id="PF00271">
    <property type="entry name" value="Helicase_C"/>
    <property type="match status" value="1"/>
</dbReference>
<evidence type="ECO:0000259" key="4">
    <source>
        <dbReference type="PROSITE" id="PS51194"/>
    </source>
</evidence>
<evidence type="ECO:0000259" key="3">
    <source>
        <dbReference type="PROSITE" id="PS51192"/>
    </source>
</evidence>
<accession>B3G226</accession>
<dbReference type="Pfam" id="PF04313">
    <property type="entry name" value="HSDR_N"/>
    <property type="match status" value="1"/>
</dbReference>
<dbReference type="Pfam" id="PF04851">
    <property type="entry name" value="ResIII"/>
    <property type="match status" value="1"/>
</dbReference>
<dbReference type="SMART" id="SM00487">
    <property type="entry name" value="DEXDc"/>
    <property type="match status" value="1"/>
</dbReference>
<dbReference type="InterPro" id="IPR001650">
    <property type="entry name" value="Helicase_C-like"/>
</dbReference>
<dbReference type="GO" id="GO:0009307">
    <property type="term" value="P:DNA restriction-modification system"/>
    <property type="evidence" value="ECO:0007669"/>
    <property type="project" value="UniProtKB-KW"/>
</dbReference>
<sequence length="1152" mass="130563">MDGQIRHRVKTWHGPSSRTGMDRIAYMKSVNFEFLRPGNELLANLAGLAEAVLHIDPGSALTRLRSFAEELTKAIYKEELLPRMPQSTFYDLVKNSVFTDCVSKPLVHQINFLRIQGNDTAHGAEGDLRNAQLALKTAHQLAMYMAIKYYGTAQADIPPFAEVQDPTATLASLQKTVSSYEKELNQQQEELQRVMEKLDQERTRNLDKLEPPAKPDQQKRQQQSQMVADSLQWNEAKTRTLLIDAMLLQAGWDVSNPAQVGQEVEVDFPDNTSGKGRADYVLWGDNGQPLAVIEAKKSGNVSLQAGREQARMYADGFERMGMQRPVIFYSNGYETFIWDDQQYNTYRPVYGLYSKDSLEYLIYQRQYRIAEVEKHNPELSIADRPYQIEAIKTVAAHFHKQRRKALIIQATGTGKTRVAIALAELLLRTSWAKRVLFLCDRKELRVQADDAFKQNLPSEPRCVIGETNKVDRTARIYIATYPGMMNRFAQLDVGFFDLIIADESHRSIYNKYRDLFDYFDALQVGLTATPVKFISRNTFDMFDCETTDPTFEFGLDAAINNEPPYLVPFRVRDLTTDFLRDGIHYNDLSDEQKRQLEDDLGEEEAKRTTVAGKDIGRKIFSEDTDRIILENLINNGIKDETGSLVGKTIIFAQRQDHAEHLEKLFCKLYPQYGAKVCKVIHNAISQVDTLIKEFKKPDNDFRIAISVDMLDTGIDVPEVVNLVFAKPVKSWVKFWQMIGRGTRLRPNLFGPGKNKSEFLIFDHYGNFDYFEQEYQEPEDTGGKSLLQTTFEARVELAQAALKHNHAAAFDTTIELLRADINDLPDTSVAVKRELRVVHQLQQTALLKQFDAKTQHLLMDSIAPLMSARVLRDKHATALDKLIAGIQRCLVEQASCFEDGKIALLAEVDKLAVNIQAVRQKDAVIAEVRSAEFWQQPSIGKLEHARQELRSIMKYRQTDTGPGYGVDTTRTADGNVQGEERVVYIAGANEAMIYRRRLKDILDGMLAANPTLQKIHKGEPIAEPELKTLTSTILTSHPGVSLEVLNEFYGRTADQLHLTVREIIGLDAQAIEEHFKSFLHAHPSLTAQQVRFMNLLKNYIAQHGSIVVEKLYEPPFDSISHEGIDGVFAPEDVGELVAVLKPFLRGDVPPSSH</sequence>
<feature type="region of interest" description="Disordered" evidence="2">
    <location>
        <begin position="205"/>
        <end position="229"/>
    </location>
</feature>